<reference evidence="3 4" key="1">
    <citation type="submission" date="2024-06" db="EMBL/GenBank/DDBJ databases">
        <title>Genomic Encyclopedia of Type Strains, Phase IV (KMG-IV): sequencing the most valuable type-strain genomes for metagenomic binning, comparative biology and taxonomic classification.</title>
        <authorList>
            <person name="Goeker M."/>
        </authorList>
    </citation>
    <scope>NUCLEOTIDE SEQUENCE [LARGE SCALE GENOMIC DNA]</scope>
    <source>
        <strain evidence="3 4">DSM 100022</strain>
    </source>
</reference>
<feature type="domain" description="SnoaL-like" evidence="2">
    <location>
        <begin position="323"/>
        <end position="411"/>
    </location>
</feature>
<dbReference type="SUPFAM" id="SSF53474">
    <property type="entry name" value="alpha/beta-Hydrolases"/>
    <property type="match status" value="1"/>
</dbReference>
<dbReference type="InterPro" id="IPR037401">
    <property type="entry name" value="SnoaL-like"/>
</dbReference>
<dbReference type="InterPro" id="IPR000073">
    <property type="entry name" value="AB_hydrolase_1"/>
</dbReference>
<gene>
    <name evidence="3" type="ORF">ABID19_002805</name>
</gene>
<evidence type="ECO:0000313" key="3">
    <source>
        <dbReference type="EMBL" id="MET3579774.1"/>
    </source>
</evidence>
<name>A0ABV2GNP1_9HYPH</name>
<dbReference type="EMBL" id="JBEPMC010000004">
    <property type="protein sequence ID" value="MET3579774.1"/>
    <property type="molecule type" value="Genomic_DNA"/>
</dbReference>
<dbReference type="InterPro" id="IPR000639">
    <property type="entry name" value="Epox_hydrolase-like"/>
</dbReference>
<dbReference type="Pfam" id="PF12680">
    <property type="entry name" value="SnoaL_2"/>
    <property type="match status" value="1"/>
</dbReference>
<dbReference type="PANTHER" id="PTHR42977">
    <property type="entry name" value="HYDROLASE-RELATED"/>
    <property type="match status" value="1"/>
</dbReference>
<dbReference type="Gene3D" id="3.40.50.1820">
    <property type="entry name" value="alpha/beta hydrolase"/>
    <property type="match status" value="1"/>
</dbReference>
<dbReference type="SUPFAM" id="SSF54427">
    <property type="entry name" value="NTF2-like"/>
    <property type="match status" value="1"/>
</dbReference>
<dbReference type="InterPro" id="IPR029058">
    <property type="entry name" value="AB_hydrolase_fold"/>
</dbReference>
<dbReference type="Gene3D" id="3.10.450.50">
    <property type="match status" value="1"/>
</dbReference>
<sequence>MTEVHYRTQKVGEVDIFYREAGPADAPVLLLLHGFPTASHMFRDLMPELADRYRVIAPDLPGFGQTRAPDRSEFTYSFDKLAEVLEGFVDAIGLERFALYIFDYGAPTGLRLAIRHPERITAIISQNGNAYEEGFSDEWGAWQAYWRDPSEANREACRDSLSPETIRNWQYGTGADPELLSPDGRELDIAYMARPGAEEVQLDLILDYRSNVALYPRFQAYFRKHQPPFLAVWGRHDPAFVPAGALAYKQDLPDAEIHLLDTGHFALETHHREIAQHIRDFLGRVLPERAGSPGSPLAPPADIDFAALMGANLERVFGEHDPARRIEAIRELYAPDAILHEPDRSVHGHEAVSRAVTELLGHLPRDFVFTAVRPALGHNGVGRLQWTAGPSGGPVAVTGLDVAHIEHGLIKTLHVFLDPQGA</sequence>
<keyword evidence="4" id="KW-1185">Reference proteome</keyword>
<comment type="caution">
    <text evidence="3">The sequence shown here is derived from an EMBL/GenBank/DDBJ whole genome shotgun (WGS) entry which is preliminary data.</text>
</comment>
<dbReference type="InterPro" id="IPR032710">
    <property type="entry name" value="NTF2-like_dom_sf"/>
</dbReference>
<protein>
    <submittedName>
        <fullName evidence="3">Pimeloyl-ACP methyl ester carboxylesterase</fullName>
    </submittedName>
</protein>
<dbReference type="PANTHER" id="PTHR42977:SF1">
    <property type="entry name" value="BLR6576 PROTEIN"/>
    <property type="match status" value="1"/>
</dbReference>
<evidence type="ECO:0000259" key="1">
    <source>
        <dbReference type="Pfam" id="PF00561"/>
    </source>
</evidence>
<dbReference type="Pfam" id="PF00561">
    <property type="entry name" value="Abhydrolase_1"/>
    <property type="match status" value="1"/>
</dbReference>
<accession>A0ABV2GNP1</accession>
<evidence type="ECO:0000259" key="2">
    <source>
        <dbReference type="Pfam" id="PF12680"/>
    </source>
</evidence>
<organism evidence="3 4">
    <name type="scientific">Mesorhizobium robiniae</name>
    <dbReference type="NCBI Taxonomy" id="559315"/>
    <lineage>
        <taxon>Bacteria</taxon>
        <taxon>Pseudomonadati</taxon>
        <taxon>Pseudomonadota</taxon>
        <taxon>Alphaproteobacteria</taxon>
        <taxon>Hyphomicrobiales</taxon>
        <taxon>Phyllobacteriaceae</taxon>
        <taxon>Mesorhizobium</taxon>
    </lineage>
</organism>
<feature type="domain" description="AB hydrolase-1" evidence="1">
    <location>
        <begin position="27"/>
        <end position="270"/>
    </location>
</feature>
<dbReference type="Proteomes" id="UP001549204">
    <property type="component" value="Unassembled WGS sequence"/>
</dbReference>
<proteinExistence type="predicted"/>
<dbReference type="PRINTS" id="PR00412">
    <property type="entry name" value="EPOXHYDRLASE"/>
</dbReference>
<evidence type="ECO:0000313" key="4">
    <source>
        <dbReference type="Proteomes" id="UP001549204"/>
    </source>
</evidence>
<dbReference type="InterPro" id="IPR051340">
    <property type="entry name" value="Haloalkane_dehalogenase"/>
</dbReference>
<dbReference type="PRINTS" id="PR00111">
    <property type="entry name" value="ABHYDROLASE"/>
</dbReference>